<name>A0A0F9KAT0_9ZZZZ</name>
<dbReference type="AlphaFoldDB" id="A0A0F9KAT0"/>
<feature type="domain" description="CAAX prenyl protease 2/Lysostaphin resistance protein A-like" evidence="2">
    <location>
        <begin position="255"/>
        <end position="346"/>
    </location>
</feature>
<reference evidence="3" key="1">
    <citation type="journal article" date="2015" name="Nature">
        <title>Complex archaea that bridge the gap between prokaryotes and eukaryotes.</title>
        <authorList>
            <person name="Spang A."/>
            <person name="Saw J.H."/>
            <person name="Jorgensen S.L."/>
            <person name="Zaremba-Niedzwiedzka K."/>
            <person name="Martijn J."/>
            <person name="Lind A.E."/>
            <person name="van Eijk R."/>
            <person name="Schleper C."/>
            <person name="Guy L."/>
            <person name="Ettema T.J."/>
        </authorList>
    </citation>
    <scope>NUCLEOTIDE SEQUENCE</scope>
</reference>
<feature type="transmembrane region" description="Helical" evidence="1">
    <location>
        <begin position="196"/>
        <end position="216"/>
    </location>
</feature>
<feature type="transmembrane region" description="Helical" evidence="1">
    <location>
        <begin position="287"/>
        <end position="313"/>
    </location>
</feature>
<feature type="transmembrane region" description="Helical" evidence="1">
    <location>
        <begin position="333"/>
        <end position="352"/>
    </location>
</feature>
<proteinExistence type="predicted"/>
<protein>
    <recommendedName>
        <fullName evidence="2">CAAX prenyl protease 2/Lysostaphin resistance protein A-like domain-containing protein</fullName>
    </recommendedName>
</protein>
<gene>
    <name evidence="3" type="ORF">LCGC14_1427400</name>
</gene>
<evidence type="ECO:0000259" key="2">
    <source>
        <dbReference type="Pfam" id="PF02517"/>
    </source>
</evidence>
<feature type="transmembrane region" description="Helical" evidence="1">
    <location>
        <begin position="124"/>
        <end position="146"/>
    </location>
</feature>
<feature type="transmembrane region" description="Helical" evidence="1">
    <location>
        <begin position="254"/>
        <end position="275"/>
    </location>
</feature>
<keyword evidence="1" id="KW-1133">Transmembrane helix</keyword>
<dbReference type="Pfam" id="PF02517">
    <property type="entry name" value="Rce1-like"/>
    <property type="match status" value="1"/>
</dbReference>
<sequence length="353" mass="39658">MAKDNKSNIKYCVYCGANVEEGKIYCPSCGKLIIKIKPGKKITKPVSGLKIDISRKCPGCGSIITSTILDQCPICNTLLEKLSEVKKASIQTKPGLIFTNKKLELEQKFLLKKDTWNLKEGTKVFGTCIYALVIIFFLLFIILTFQLETNGIPVNILTIVLSQIPELIFGIYPIWYIYNKKHSYRKLGFYSDSRKVLLAILIGVLGTGILLLINYFSNSFVGFIADAGLDFFELEAIIDKQNQVIRDTDLLGKLLLTILISFGAISAEIVFRGVLHNTLKEKFTNDYQVILIVAFAYSLMMLLFSVPIGLIFFLTNFVSFTVLGILYKINGNIYNTIIANTLYNVVIMVIIFL</sequence>
<organism evidence="3">
    <name type="scientific">marine sediment metagenome</name>
    <dbReference type="NCBI Taxonomy" id="412755"/>
    <lineage>
        <taxon>unclassified sequences</taxon>
        <taxon>metagenomes</taxon>
        <taxon>ecological metagenomes</taxon>
    </lineage>
</organism>
<feature type="transmembrane region" description="Helical" evidence="1">
    <location>
        <begin position="152"/>
        <end position="175"/>
    </location>
</feature>
<dbReference type="GO" id="GO:0004175">
    <property type="term" value="F:endopeptidase activity"/>
    <property type="evidence" value="ECO:0007669"/>
    <property type="project" value="UniProtKB-ARBA"/>
</dbReference>
<accession>A0A0F9KAT0</accession>
<dbReference type="EMBL" id="LAZR01009580">
    <property type="protein sequence ID" value="KKM71761.1"/>
    <property type="molecule type" value="Genomic_DNA"/>
</dbReference>
<dbReference type="InterPro" id="IPR003675">
    <property type="entry name" value="Rce1/LyrA-like_dom"/>
</dbReference>
<dbReference type="GO" id="GO:0080120">
    <property type="term" value="P:CAAX-box protein maturation"/>
    <property type="evidence" value="ECO:0007669"/>
    <property type="project" value="UniProtKB-ARBA"/>
</dbReference>
<keyword evidence="1" id="KW-0472">Membrane</keyword>
<evidence type="ECO:0000313" key="3">
    <source>
        <dbReference type="EMBL" id="KKM71761.1"/>
    </source>
</evidence>
<evidence type="ECO:0000256" key="1">
    <source>
        <dbReference type="SAM" id="Phobius"/>
    </source>
</evidence>
<comment type="caution">
    <text evidence="3">The sequence shown here is derived from an EMBL/GenBank/DDBJ whole genome shotgun (WGS) entry which is preliminary data.</text>
</comment>
<keyword evidence="1" id="KW-0812">Transmembrane</keyword>